<dbReference type="InterPro" id="IPR017508">
    <property type="entry name" value="HipA_N1"/>
</dbReference>
<reference evidence="6" key="2">
    <citation type="submission" date="2020-09" db="EMBL/GenBank/DDBJ databases">
        <authorList>
            <person name="Sun Q."/>
            <person name="Ohkuma M."/>
        </authorList>
    </citation>
    <scope>NUCLEOTIDE SEQUENCE</scope>
    <source>
        <strain evidence="6">JCM 13919</strain>
    </source>
</reference>
<evidence type="ECO:0000259" key="4">
    <source>
        <dbReference type="Pfam" id="PF07804"/>
    </source>
</evidence>
<dbReference type="Gene3D" id="1.10.1070.20">
    <property type="match status" value="1"/>
</dbReference>
<organism evidence="6 7">
    <name type="scientific">Legionella impletisoli</name>
    <dbReference type="NCBI Taxonomy" id="343510"/>
    <lineage>
        <taxon>Bacteria</taxon>
        <taxon>Pseudomonadati</taxon>
        <taxon>Pseudomonadota</taxon>
        <taxon>Gammaproteobacteria</taxon>
        <taxon>Legionellales</taxon>
        <taxon>Legionellaceae</taxon>
        <taxon>Legionella</taxon>
    </lineage>
</organism>
<dbReference type="NCBIfam" id="TIGR03071">
    <property type="entry name" value="couple_hipA"/>
    <property type="match status" value="1"/>
</dbReference>
<dbReference type="Pfam" id="PF13657">
    <property type="entry name" value="Couple_hipA"/>
    <property type="match status" value="1"/>
</dbReference>
<reference evidence="6" key="1">
    <citation type="journal article" date="2014" name="Int. J. Syst. Evol. Microbiol.">
        <title>Complete genome sequence of Corynebacterium casei LMG S-19264T (=DSM 44701T), isolated from a smear-ripened cheese.</title>
        <authorList>
            <consortium name="US DOE Joint Genome Institute (JGI-PGF)"/>
            <person name="Walter F."/>
            <person name="Albersmeier A."/>
            <person name="Kalinowski J."/>
            <person name="Ruckert C."/>
        </authorList>
    </citation>
    <scope>NUCLEOTIDE SEQUENCE</scope>
    <source>
        <strain evidence="6">JCM 13919</strain>
    </source>
</reference>
<evidence type="ECO:0000256" key="3">
    <source>
        <dbReference type="ARBA" id="ARBA00022777"/>
    </source>
</evidence>
<evidence type="ECO:0000259" key="5">
    <source>
        <dbReference type="Pfam" id="PF13657"/>
    </source>
</evidence>
<dbReference type="InterPro" id="IPR052028">
    <property type="entry name" value="HipA_Ser/Thr_kinase"/>
</dbReference>
<keyword evidence="7" id="KW-1185">Reference proteome</keyword>
<dbReference type="PANTHER" id="PTHR37419">
    <property type="entry name" value="SERINE/THREONINE-PROTEIN KINASE TOXIN HIPA"/>
    <property type="match status" value="1"/>
</dbReference>
<dbReference type="InterPro" id="IPR012893">
    <property type="entry name" value="HipA-like_C"/>
</dbReference>
<protein>
    <submittedName>
        <fullName evidence="6">Transcriptional regulator</fullName>
    </submittedName>
</protein>
<evidence type="ECO:0000313" key="6">
    <source>
        <dbReference type="EMBL" id="GGI76953.1"/>
    </source>
</evidence>
<dbReference type="GO" id="GO:0004674">
    <property type="term" value="F:protein serine/threonine kinase activity"/>
    <property type="evidence" value="ECO:0007669"/>
    <property type="project" value="TreeGrafter"/>
</dbReference>
<evidence type="ECO:0000256" key="1">
    <source>
        <dbReference type="ARBA" id="ARBA00010164"/>
    </source>
</evidence>
<accession>A0A917N863</accession>
<evidence type="ECO:0000313" key="7">
    <source>
        <dbReference type="Proteomes" id="UP000630149"/>
    </source>
</evidence>
<sequence length="419" mass="47344">MKENKLSIRLHGQPIGILEQNDLGQILFSYQNDSTNPISIGMPIREEPYKGQQVEAFFGGLLPESEEARKLIGKYYHVSPYNSYALLKAIGYDCAGAISCHGIDEPVLTQSSFVLKGKFLSNECLYEHIKQLPKKPLFIDVEGVRLSLAGVQDKAAVCLIDNQITLPEGSCPTTHILKPTPTQFEELGVNEYFCMRLAKHVGLPVADVSLHKLKDIQFLLVERYDRHISNNQVTRIHQEDFCQALGVLTSRKYQNEGGPGFKDLFELLNQTAIPAIDRNHLARAIVFNALIGNMDAHGKNFSLLHHSSGAIKLAPFYDLVCTRVYEGLTARMAMKIGSKYNSDEVLPRHWEQLCESINYRYLAMEKLINDIAKKLLKAAYQEKAHLHAQGINSKMVEKIISFIEKNIDFMLRRFEHAAK</sequence>
<dbReference type="RefSeq" id="WP_131775450.1">
    <property type="nucleotide sequence ID" value="NZ_BMOB01000001.1"/>
</dbReference>
<proteinExistence type="inferred from homology"/>
<dbReference type="GO" id="GO:0005829">
    <property type="term" value="C:cytosol"/>
    <property type="evidence" value="ECO:0007669"/>
    <property type="project" value="TreeGrafter"/>
</dbReference>
<dbReference type="PANTHER" id="PTHR37419:SF1">
    <property type="entry name" value="SERINE_THREONINE-PROTEIN KINASE TOXIN HIPA"/>
    <property type="match status" value="1"/>
</dbReference>
<dbReference type="Proteomes" id="UP000630149">
    <property type="component" value="Unassembled WGS sequence"/>
</dbReference>
<dbReference type="OrthoDB" id="9805913at2"/>
<comment type="similarity">
    <text evidence="1">Belongs to the HipA Ser/Thr kinase family.</text>
</comment>
<comment type="caution">
    <text evidence="6">The sequence shown here is derived from an EMBL/GenBank/DDBJ whole genome shotgun (WGS) entry which is preliminary data.</text>
</comment>
<name>A0A917N863_9GAMM</name>
<dbReference type="Pfam" id="PF07804">
    <property type="entry name" value="HipA_C"/>
    <property type="match status" value="1"/>
</dbReference>
<feature type="domain" description="HipA N-terminal subdomain 1" evidence="5">
    <location>
        <begin position="6"/>
        <end position="99"/>
    </location>
</feature>
<gene>
    <name evidence="6" type="primary">hipA</name>
    <name evidence="6" type="ORF">GCM10007966_02070</name>
</gene>
<keyword evidence="2" id="KW-0808">Transferase</keyword>
<keyword evidence="3" id="KW-0418">Kinase</keyword>
<dbReference type="CDD" id="cd17793">
    <property type="entry name" value="HipA"/>
    <property type="match status" value="1"/>
</dbReference>
<feature type="domain" description="HipA-like C-terminal" evidence="4">
    <location>
        <begin position="146"/>
        <end position="377"/>
    </location>
</feature>
<dbReference type="AlphaFoldDB" id="A0A917N863"/>
<evidence type="ECO:0000256" key="2">
    <source>
        <dbReference type="ARBA" id="ARBA00022679"/>
    </source>
</evidence>
<dbReference type="EMBL" id="BMOB01000001">
    <property type="protein sequence ID" value="GGI76953.1"/>
    <property type="molecule type" value="Genomic_DNA"/>
</dbReference>